<evidence type="ECO:0000259" key="13">
    <source>
        <dbReference type="Pfam" id="PF02885"/>
    </source>
</evidence>
<proteinExistence type="inferred from homology"/>
<protein>
    <recommendedName>
        <fullName evidence="10">Anthranilate phosphoribosyltransferase</fullName>
        <ecNumber evidence="10">2.4.2.18</ecNumber>
    </recommendedName>
</protein>
<reference evidence="15" key="1">
    <citation type="journal article" date="2015" name="MBio">
        <title>Genome-Resolved Metagenomic Analysis Reveals Roles for Candidate Phyla and Other Microbial Community Members in Biogeochemical Transformations in Oil Reservoirs.</title>
        <authorList>
            <person name="Hu P."/>
            <person name="Tom L."/>
            <person name="Singh A."/>
            <person name="Thomas B.C."/>
            <person name="Baker B.J."/>
            <person name="Piceno Y.M."/>
            <person name="Andersen G.L."/>
            <person name="Banfield J.F."/>
        </authorList>
    </citation>
    <scope>NUCLEOTIDE SEQUENCE [LARGE SCALE GENOMIC DNA]</scope>
</reference>
<dbReference type="InterPro" id="IPR000312">
    <property type="entry name" value="Glycosyl_Trfase_fam3"/>
</dbReference>
<dbReference type="Gene3D" id="3.40.1030.10">
    <property type="entry name" value="Nucleoside phosphorylase/phosphoribosyltransferase catalytic domain"/>
    <property type="match status" value="1"/>
</dbReference>
<feature type="binding site" evidence="10">
    <location>
        <position position="286"/>
    </location>
    <ligand>
        <name>anthranilate</name>
        <dbReference type="ChEBI" id="CHEBI:16567"/>
        <label>1</label>
    </ligand>
</feature>
<dbReference type="EMBL" id="LGFO01000011">
    <property type="protein sequence ID" value="KUK37105.1"/>
    <property type="molecule type" value="Genomic_DNA"/>
</dbReference>
<dbReference type="InterPro" id="IPR006221">
    <property type="entry name" value="TrpG/PapA_dom"/>
</dbReference>
<dbReference type="PRINTS" id="PR00096">
    <property type="entry name" value="GATASE"/>
</dbReference>
<dbReference type="InterPro" id="IPR017459">
    <property type="entry name" value="Glycosyl_Trfase_fam3_N_dom"/>
</dbReference>
<keyword evidence="7 10" id="KW-0057">Aromatic amino acid biosynthesis</keyword>
<feature type="binding site" evidence="10">
    <location>
        <position position="431"/>
    </location>
    <ligand>
        <name>Mg(2+)</name>
        <dbReference type="ChEBI" id="CHEBI:18420"/>
        <label>2</label>
    </ligand>
</feature>
<feature type="binding site" evidence="10">
    <location>
        <begin position="289"/>
        <end position="290"/>
    </location>
    <ligand>
        <name>5-phospho-alpha-D-ribose 1-diphosphate</name>
        <dbReference type="ChEBI" id="CHEBI:58017"/>
    </ligand>
</feature>
<feature type="binding site" evidence="10">
    <location>
        <position position="317"/>
    </location>
    <ligand>
        <name>anthranilate</name>
        <dbReference type="ChEBI" id="CHEBI:16567"/>
        <label>1</label>
    </ligand>
</feature>
<dbReference type="GO" id="GO:0005829">
    <property type="term" value="C:cytosol"/>
    <property type="evidence" value="ECO:0007669"/>
    <property type="project" value="TreeGrafter"/>
</dbReference>
<evidence type="ECO:0000256" key="3">
    <source>
        <dbReference type="ARBA" id="ARBA00022676"/>
    </source>
</evidence>
<evidence type="ECO:0000313" key="15">
    <source>
        <dbReference type="Proteomes" id="UP000053326"/>
    </source>
</evidence>
<keyword evidence="10" id="KW-0479">Metal-binding</keyword>
<dbReference type="InterPro" id="IPR035902">
    <property type="entry name" value="Nuc_phospho_transferase"/>
</dbReference>
<sequence>MILVIDNYDSFTYNLVQYLGELGEQVRVYRNDGITPGRIQAMNPSAIVISPGPGAPSRAGVTKEVIRLFAGRIPILGVCLGHQAIAEVFGGRIVPAARLMHGKTSAVWHDGRGVFTGLKNPLTVCRYHSLVVDREVIPECLEVTAWTGDGEVMGIRHREHLVEGVQFHPEAFLTEAGKDLLNNFLMLARCFHSGQPLLITKRGGRGMKLQQLIDKVVSRCHLEEGEAEEAMTLIMNGEATPAQIAALITALRLKGETVEEITGFARAMRAKGKKIRAKSRLMDIVGTGGDCRFTFNISTTTAFVVAGAGLPVAKHGNRSVSSKCGSADVLEALGVKVALAPEQVERCLEEVGICFLFAPVFHEAMKYASGPRREIGIRTVFNLLGPLTNPAGAQVQLVGVYEPELTDVIARVLRSLGVERAMVVHGEDGLDEITNTGRTRVSELVGGEIKTYYLTPEDLGLRRGKLADICGGTAEDNARITKDVLTGRPGPCRDVVLMNAAAALVVGGKAKDLQEGLRLATEVIDSGTALRKLEELLAFTERCA</sequence>
<dbReference type="FunFam" id="3.40.50.880:FF:000003">
    <property type="entry name" value="Anthranilate synthase component II"/>
    <property type="match status" value="1"/>
</dbReference>
<dbReference type="InterPro" id="IPR029062">
    <property type="entry name" value="Class_I_gatase-like"/>
</dbReference>
<dbReference type="Gene3D" id="3.40.50.880">
    <property type="match status" value="1"/>
</dbReference>
<dbReference type="FunFam" id="3.40.1030.10:FF:000002">
    <property type="entry name" value="Anthranilate phosphoribosyltransferase"/>
    <property type="match status" value="1"/>
</dbReference>
<keyword evidence="5 10" id="KW-0822">Tryptophan biosynthesis</keyword>
<accession>A0A124FKF6</accession>
<feature type="binding site" evidence="10">
    <location>
        <position position="372"/>
    </location>
    <ligand>
        <name>anthranilate</name>
        <dbReference type="ChEBI" id="CHEBI:16567"/>
        <label>2</label>
    </ligand>
</feature>
<dbReference type="Pfam" id="PF02885">
    <property type="entry name" value="Glycos_trans_3N"/>
    <property type="match status" value="1"/>
</dbReference>
<feature type="binding site" evidence="10">
    <location>
        <position position="298"/>
    </location>
    <ligand>
        <name>Mg(2+)</name>
        <dbReference type="ChEBI" id="CHEBI:18420"/>
        <label>1</label>
    </ligand>
</feature>
<dbReference type="InterPro" id="IPR017926">
    <property type="entry name" value="GATASE"/>
</dbReference>
<dbReference type="Pfam" id="PF00591">
    <property type="entry name" value="Glycos_transf_3"/>
    <property type="match status" value="1"/>
</dbReference>
<dbReference type="GO" id="GO:0004048">
    <property type="term" value="F:anthranilate phosphoribosyltransferase activity"/>
    <property type="evidence" value="ECO:0007669"/>
    <property type="project" value="UniProtKB-UniRule"/>
</dbReference>
<keyword evidence="2 10" id="KW-0028">Amino-acid biosynthesis</keyword>
<dbReference type="PRINTS" id="PR00097">
    <property type="entry name" value="ANTSNTHASEII"/>
</dbReference>
<dbReference type="SUPFAM" id="SSF52317">
    <property type="entry name" value="Class I glutamine amidotransferase-like"/>
    <property type="match status" value="1"/>
</dbReference>
<evidence type="ECO:0000256" key="4">
    <source>
        <dbReference type="ARBA" id="ARBA00022679"/>
    </source>
</evidence>
<comment type="cofactor">
    <cofactor evidence="10">
        <name>Mg(2+)</name>
        <dbReference type="ChEBI" id="CHEBI:18420"/>
    </cofactor>
    <text evidence="10">Binds 2 magnesium ions per monomer.</text>
</comment>
<comment type="subunit">
    <text evidence="10">Homodimer.</text>
</comment>
<keyword evidence="3 10" id="KW-0328">Glycosyltransferase</keyword>
<feature type="binding site" evidence="10">
    <location>
        <position position="432"/>
    </location>
    <ligand>
        <name>Mg(2+)</name>
        <dbReference type="ChEBI" id="CHEBI:18420"/>
        <label>2</label>
    </ligand>
</feature>
<dbReference type="EC" id="2.4.2.18" evidence="10"/>
<evidence type="ECO:0000256" key="1">
    <source>
        <dbReference type="ARBA" id="ARBA00004907"/>
    </source>
</evidence>
<feature type="binding site" evidence="10">
    <location>
        <position position="286"/>
    </location>
    <ligand>
        <name>5-phospho-alpha-D-ribose 1-diphosphate</name>
        <dbReference type="ChEBI" id="CHEBI:58017"/>
    </ligand>
</feature>
<feature type="binding site" evidence="10">
    <location>
        <position position="294"/>
    </location>
    <ligand>
        <name>5-phospho-alpha-D-ribose 1-diphosphate</name>
        <dbReference type="ChEBI" id="CHEBI:58017"/>
    </ligand>
</feature>
<comment type="similarity">
    <text evidence="10">Belongs to the anthranilate phosphoribosyltransferase family.</text>
</comment>
<feature type="binding site" evidence="10">
    <location>
        <begin position="314"/>
        <end position="322"/>
    </location>
    <ligand>
        <name>5-phospho-alpha-D-ribose 1-diphosphate</name>
        <dbReference type="ChEBI" id="CHEBI:58017"/>
    </ligand>
</feature>
<evidence type="ECO:0000256" key="7">
    <source>
        <dbReference type="ARBA" id="ARBA00023141"/>
    </source>
</evidence>
<evidence type="ECO:0000256" key="6">
    <source>
        <dbReference type="ARBA" id="ARBA00022962"/>
    </source>
</evidence>
<dbReference type="InterPro" id="IPR036320">
    <property type="entry name" value="Glycosyl_Trfase_fam3_N_dom_sf"/>
</dbReference>
<dbReference type="SUPFAM" id="SSF52418">
    <property type="entry name" value="Nucleoside phosphorylase/phosphoribosyltransferase catalytic domain"/>
    <property type="match status" value="1"/>
</dbReference>
<comment type="caution">
    <text evidence="10">Lacks conserved residue(s) required for the propagation of feature annotation.</text>
</comment>
<comment type="pathway">
    <text evidence="1 10">Amino-acid biosynthesis; L-tryptophan biosynthesis; L-tryptophan from chorismate: step 2/5.</text>
</comment>
<comment type="catalytic activity">
    <reaction evidence="8 10">
        <text>N-(5-phospho-beta-D-ribosyl)anthranilate + diphosphate = 5-phospho-alpha-D-ribose 1-diphosphate + anthranilate</text>
        <dbReference type="Rhea" id="RHEA:11768"/>
        <dbReference type="ChEBI" id="CHEBI:16567"/>
        <dbReference type="ChEBI" id="CHEBI:18277"/>
        <dbReference type="ChEBI" id="CHEBI:33019"/>
        <dbReference type="ChEBI" id="CHEBI:58017"/>
        <dbReference type="EC" id="2.4.2.18"/>
    </reaction>
</comment>
<evidence type="ECO:0000256" key="8">
    <source>
        <dbReference type="ARBA" id="ARBA00052328"/>
    </source>
</evidence>
<keyword evidence="6 14" id="KW-0315">Glutamine amidotransferase</keyword>
<dbReference type="SUPFAM" id="SSF47648">
    <property type="entry name" value="Nucleoside phosphorylase/phosphoribosyltransferase N-terminal domain"/>
    <property type="match status" value="1"/>
</dbReference>
<name>A0A124FKF6_9THEO</name>
<organism evidence="14 15">
    <name type="scientific">Thermacetogenium phaeum</name>
    <dbReference type="NCBI Taxonomy" id="85874"/>
    <lineage>
        <taxon>Bacteria</taxon>
        <taxon>Bacillati</taxon>
        <taxon>Bacillota</taxon>
        <taxon>Clostridia</taxon>
        <taxon>Thermoanaerobacterales</taxon>
        <taxon>Thermoanaerobacteraceae</taxon>
        <taxon>Thermacetogenium</taxon>
    </lineage>
</organism>
<evidence type="ECO:0000259" key="11">
    <source>
        <dbReference type="Pfam" id="PF00117"/>
    </source>
</evidence>
<comment type="function">
    <text evidence="10">Catalyzes the transfer of the phosphoribosyl group of 5-phosphorylribose-1-pyrophosphate (PRPP) to anthranilate to yield N-(5'-phosphoribosyl)-anthranilate (PRA).</text>
</comment>
<dbReference type="PANTHER" id="PTHR43285">
    <property type="entry name" value="ANTHRANILATE PHOSPHORIBOSYLTRANSFERASE"/>
    <property type="match status" value="1"/>
</dbReference>
<dbReference type="Proteomes" id="UP000053326">
    <property type="component" value="Unassembled WGS sequence"/>
</dbReference>
<gene>
    <name evidence="10" type="primary">trpD</name>
    <name evidence="14" type="ORF">XD66_0198</name>
</gene>
<dbReference type="UniPathway" id="UPA00035">
    <property type="reaction ID" value="UER00041"/>
</dbReference>
<evidence type="ECO:0000256" key="10">
    <source>
        <dbReference type="HAMAP-Rule" id="MF_00211"/>
    </source>
</evidence>
<feature type="binding site" evidence="10">
    <location>
        <position position="326"/>
    </location>
    <ligand>
        <name>5-phospho-alpha-D-ribose 1-diphosphate</name>
        <dbReference type="ChEBI" id="CHEBI:58017"/>
    </ligand>
</feature>
<comment type="caution">
    <text evidence="14">The sequence shown here is derived from an EMBL/GenBank/DDBJ whole genome shotgun (WGS) entry which is preliminary data.</text>
</comment>
<dbReference type="NCBIfam" id="TIGR01245">
    <property type="entry name" value="trpD"/>
    <property type="match status" value="1"/>
</dbReference>
<keyword evidence="4 10" id="KW-0808">Transferase</keyword>
<dbReference type="InterPro" id="IPR005940">
    <property type="entry name" value="Anthranilate_Pribosyl_Tfrase"/>
</dbReference>
<evidence type="ECO:0000259" key="12">
    <source>
        <dbReference type="Pfam" id="PF00591"/>
    </source>
</evidence>
<feature type="binding site" evidence="10">
    <location>
        <begin position="296"/>
        <end position="299"/>
    </location>
    <ligand>
        <name>5-phospho-alpha-D-ribose 1-diphosphate</name>
        <dbReference type="ChEBI" id="CHEBI:58017"/>
    </ligand>
</feature>
<dbReference type="PRINTS" id="PR00099">
    <property type="entry name" value="CPSGATASE"/>
</dbReference>
<dbReference type="GO" id="GO:0000162">
    <property type="term" value="P:L-tryptophan biosynthetic process"/>
    <property type="evidence" value="ECO:0007669"/>
    <property type="project" value="UniProtKB-UniRule"/>
</dbReference>
<keyword evidence="10" id="KW-0460">Magnesium</keyword>
<evidence type="ECO:0000256" key="2">
    <source>
        <dbReference type="ARBA" id="ARBA00022605"/>
    </source>
</evidence>
<comment type="similarity">
    <text evidence="9">In the C-terminal section; belongs to the anthranilate phosphoribosyltransferase family.</text>
</comment>
<dbReference type="AlphaFoldDB" id="A0A124FKF6"/>
<dbReference type="NCBIfam" id="NF011201">
    <property type="entry name" value="PRK14607.1"/>
    <property type="match status" value="1"/>
</dbReference>
<feature type="domain" description="Glycosyl transferase family 3 N-terminal" evidence="13">
    <location>
        <begin position="210"/>
        <end position="272"/>
    </location>
</feature>
<dbReference type="HAMAP" id="MF_00211">
    <property type="entry name" value="TrpD"/>
    <property type="match status" value="1"/>
</dbReference>
<dbReference type="Pfam" id="PF00117">
    <property type="entry name" value="GATase"/>
    <property type="match status" value="1"/>
</dbReference>
<evidence type="ECO:0000256" key="5">
    <source>
        <dbReference type="ARBA" id="ARBA00022822"/>
    </source>
</evidence>
<dbReference type="PATRIC" id="fig|85874.4.peg.1187"/>
<dbReference type="GO" id="GO:0000287">
    <property type="term" value="F:magnesium ion binding"/>
    <property type="evidence" value="ECO:0007669"/>
    <property type="project" value="UniProtKB-UniRule"/>
</dbReference>
<feature type="domain" description="Glycosyl transferase family 3" evidence="12">
    <location>
        <begin position="280"/>
        <end position="530"/>
    </location>
</feature>
<dbReference type="NCBIfam" id="TIGR00566">
    <property type="entry name" value="trpG_papA"/>
    <property type="match status" value="1"/>
</dbReference>
<evidence type="ECO:0000313" key="14">
    <source>
        <dbReference type="EMBL" id="KUK37105.1"/>
    </source>
</evidence>
<feature type="binding site" evidence="10">
    <location>
        <position position="432"/>
    </location>
    <ligand>
        <name>Mg(2+)</name>
        <dbReference type="ChEBI" id="CHEBI:18420"/>
        <label>1</label>
    </ligand>
</feature>
<dbReference type="PROSITE" id="PS51273">
    <property type="entry name" value="GATASE_TYPE_1"/>
    <property type="match status" value="1"/>
</dbReference>
<dbReference type="Gene3D" id="1.20.970.10">
    <property type="entry name" value="Transferase, Pyrimidine Nucleoside Phosphorylase, Chain C"/>
    <property type="match status" value="1"/>
</dbReference>
<feature type="domain" description="Glutamine amidotransferase" evidence="11">
    <location>
        <begin position="3"/>
        <end position="186"/>
    </location>
</feature>
<dbReference type="CDD" id="cd01743">
    <property type="entry name" value="GATase1_Anthranilate_Synthase"/>
    <property type="match status" value="1"/>
</dbReference>
<evidence type="ECO:0000256" key="9">
    <source>
        <dbReference type="ARBA" id="ARBA00061188"/>
    </source>
</evidence>
<dbReference type="PANTHER" id="PTHR43285:SF2">
    <property type="entry name" value="ANTHRANILATE PHOSPHORIBOSYLTRANSFERASE"/>
    <property type="match status" value="1"/>
</dbReference>